<reference evidence="1" key="1">
    <citation type="submission" date="2020-08" db="EMBL/GenBank/DDBJ databases">
        <title>Multicomponent nature underlies the extraordinary mechanical properties of spider dragline silk.</title>
        <authorList>
            <person name="Kono N."/>
            <person name="Nakamura H."/>
            <person name="Mori M."/>
            <person name="Yoshida Y."/>
            <person name="Ohtoshi R."/>
            <person name="Malay A.D."/>
            <person name="Moran D.A.P."/>
            <person name="Tomita M."/>
            <person name="Numata K."/>
            <person name="Arakawa K."/>
        </authorList>
    </citation>
    <scope>NUCLEOTIDE SEQUENCE</scope>
</reference>
<dbReference type="Proteomes" id="UP000886998">
    <property type="component" value="Unassembled WGS sequence"/>
</dbReference>
<organism evidence="1 2">
    <name type="scientific">Trichonephila inaurata madagascariensis</name>
    <dbReference type="NCBI Taxonomy" id="2747483"/>
    <lineage>
        <taxon>Eukaryota</taxon>
        <taxon>Metazoa</taxon>
        <taxon>Ecdysozoa</taxon>
        <taxon>Arthropoda</taxon>
        <taxon>Chelicerata</taxon>
        <taxon>Arachnida</taxon>
        <taxon>Araneae</taxon>
        <taxon>Araneomorphae</taxon>
        <taxon>Entelegynae</taxon>
        <taxon>Araneoidea</taxon>
        <taxon>Nephilidae</taxon>
        <taxon>Trichonephila</taxon>
        <taxon>Trichonephila inaurata</taxon>
    </lineage>
</organism>
<sequence>MLNCGNTELIRLIQMIFHLEIQPEEPPIAAVGTGKVSEPSTRSEVPVAYTDQEVNPELTKVTPLIDNRNECEGFQNYIASVRSVADKGLRSGNLQNLVAINKSSLSIIKHCFIERE</sequence>
<dbReference type="AlphaFoldDB" id="A0A8X6Y3R2"/>
<comment type="caution">
    <text evidence="1">The sequence shown here is derived from an EMBL/GenBank/DDBJ whole genome shotgun (WGS) entry which is preliminary data.</text>
</comment>
<dbReference type="EMBL" id="BMAV01015207">
    <property type="protein sequence ID" value="GFY64344.1"/>
    <property type="molecule type" value="Genomic_DNA"/>
</dbReference>
<protein>
    <submittedName>
        <fullName evidence="1">Uncharacterized protein</fullName>
    </submittedName>
</protein>
<name>A0A8X6Y3R2_9ARAC</name>
<keyword evidence="2" id="KW-1185">Reference proteome</keyword>
<evidence type="ECO:0000313" key="2">
    <source>
        <dbReference type="Proteomes" id="UP000886998"/>
    </source>
</evidence>
<proteinExistence type="predicted"/>
<accession>A0A8X6Y3R2</accession>
<evidence type="ECO:0000313" key="1">
    <source>
        <dbReference type="EMBL" id="GFY64344.1"/>
    </source>
</evidence>
<gene>
    <name evidence="1" type="ORF">TNIN_293971</name>
</gene>